<dbReference type="KEGG" id="pkc:PKB_2468"/>
<evidence type="ECO:0000256" key="1">
    <source>
        <dbReference type="ARBA" id="ARBA00010641"/>
    </source>
</evidence>
<dbReference type="GO" id="GO:0016987">
    <property type="term" value="F:sigma factor activity"/>
    <property type="evidence" value="ECO:0007669"/>
    <property type="project" value="UniProtKB-KW"/>
</dbReference>
<comment type="similarity">
    <text evidence="1">Belongs to the sigma-70 factor family. ECF subfamily.</text>
</comment>
<dbReference type="Gene3D" id="1.10.1740.10">
    <property type="match status" value="1"/>
</dbReference>
<dbReference type="SUPFAM" id="SSF88659">
    <property type="entry name" value="Sigma3 and sigma4 domains of RNA polymerase sigma factors"/>
    <property type="match status" value="1"/>
</dbReference>
<dbReference type="RefSeq" id="WP_052355254.1">
    <property type="nucleotide sequence ID" value="NZ_HG322950.1"/>
</dbReference>
<evidence type="ECO:0000259" key="7">
    <source>
        <dbReference type="Pfam" id="PF04542"/>
    </source>
</evidence>
<evidence type="ECO:0000313" key="10">
    <source>
        <dbReference type="Proteomes" id="UP000025241"/>
    </source>
</evidence>
<organism evidence="9 10">
    <name type="scientific">Pseudomonas knackmussii (strain DSM 6978 / CCUG 54928 / LMG 23759 / B13)</name>
    <dbReference type="NCBI Taxonomy" id="1301098"/>
    <lineage>
        <taxon>Bacteria</taxon>
        <taxon>Pseudomonadati</taxon>
        <taxon>Pseudomonadota</taxon>
        <taxon>Gammaproteobacteria</taxon>
        <taxon>Pseudomonadales</taxon>
        <taxon>Pseudomonadaceae</taxon>
        <taxon>Pseudomonas</taxon>
    </lineage>
</organism>
<evidence type="ECO:0000256" key="6">
    <source>
        <dbReference type="SAM" id="MobiDB-lite"/>
    </source>
</evidence>
<dbReference type="Gene3D" id="1.10.10.10">
    <property type="entry name" value="Winged helix-like DNA-binding domain superfamily/Winged helix DNA-binding domain"/>
    <property type="match status" value="1"/>
</dbReference>
<dbReference type="GO" id="GO:0006352">
    <property type="term" value="P:DNA-templated transcription initiation"/>
    <property type="evidence" value="ECO:0007669"/>
    <property type="project" value="InterPro"/>
</dbReference>
<dbReference type="eggNOG" id="COG1595">
    <property type="taxonomic scope" value="Bacteria"/>
</dbReference>
<dbReference type="PATRIC" id="fig|1301098.3.peg.2473"/>
<name>A0A024HFK0_PSEKB</name>
<dbReference type="EMBL" id="HG322950">
    <property type="protein sequence ID" value="CDF83815.1"/>
    <property type="molecule type" value="Genomic_DNA"/>
</dbReference>
<feature type="region of interest" description="Disordered" evidence="6">
    <location>
        <begin position="83"/>
        <end position="105"/>
    </location>
</feature>
<keyword evidence="3" id="KW-0731">Sigma factor</keyword>
<dbReference type="InterPro" id="IPR013325">
    <property type="entry name" value="RNA_pol_sigma_r2"/>
</dbReference>
<evidence type="ECO:0000256" key="4">
    <source>
        <dbReference type="ARBA" id="ARBA00023125"/>
    </source>
</evidence>
<reference evidence="9 10" key="2">
    <citation type="submission" date="2014-05" db="EMBL/GenBank/DDBJ databases">
        <title>Genome sequence of the 3-chlorobenzoate degrading bacterium Pseudomonas knackmussii B13 shows multiple evidence for horizontal gene transfer.</title>
        <authorList>
            <person name="Miyazaki R."/>
            <person name="Bertelli C."/>
            <person name="Falquet L."/>
            <person name="Robinson-Rechavi M."/>
            <person name="Gharib W."/>
            <person name="Roy S."/>
            <person name="Van der Meer J.R."/>
        </authorList>
    </citation>
    <scope>NUCLEOTIDE SEQUENCE [LARGE SCALE GENOMIC DNA]</scope>
    <source>
        <strain evidence="9 10">B13</strain>
    </source>
</reference>
<feature type="domain" description="RNA polymerase sigma-70 region 2" evidence="7">
    <location>
        <begin position="24"/>
        <end position="88"/>
    </location>
</feature>
<sequence length="203" mass="22967">MKNEEELVRRLREGESGALHEAITLHHGFLLVMARSLVGPTLAEDVVQETWLKALASVGKFEGRASFRTWLARIAINEAHALQRKQRRELPRPTGERNHDSGSPIGSLFDQAGAWRVSPPQWHHDTPEELLTEAELHACIRKHLQMLPGDQRTVVMLRELAGLDYEEIAQALGLGEGNIRVLLHRGRQRMHAMLARFQEEGTC</sequence>
<dbReference type="InterPro" id="IPR036388">
    <property type="entry name" value="WH-like_DNA-bd_sf"/>
</dbReference>
<dbReference type="PANTHER" id="PTHR43133">
    <property type="entry name" value="RNA POLYMERASE ECF-TYPE SIGMA FACTO"/>
    <property type="match status" value="1"/>
</dbReference>
<dbReference type="PANTHER" id="PTHR43133:SF8">
    <property type="entry name" value="RNA POLYMERASE SIGMA FACTOR HI_1459-RELATED"/>
    <property type="match status" value="1"/>
</dbReference>
<keyword evidence="5" id="KW-0804">Transcription</keyword>
<dbReference type="NCBIfam" id="TIGR02937">
    <property type="entry name" value="sigma70-ECF"/>
    <property type="match status" value="1"/>
</dbReference>
<dbReference type="STRING" id="1301098.PKB_2468"/>
<protein>
    <submittedName>
        <fullName evidence="9">Uncharacterized protein</fullName>
    </submittedName>
</protein>
<dbReference type="Proteomes" id="UP000025241">
    <property type="component" value="Chromosome I"/>
</dbReference>
<evidence type="ECO:0000256" key="2">
    <source>
        <dbReference type="ARBA" id="ARBA00023015"/>
    </source>
</evidence>
<proteinExistence type="inferred from homology"/>
<keyword evidence="2" id="KW-0805">Transcription regulation</keyword>
<dbReference type="InterPro" id="IPR013324">
    <property type="entry name" value="RNA_pol_sigma_r3/r4-like"/>
</dbReference>
<evidence type="ECO:0000256" key="3">
    <source>
        <dbReference type="ARBA" id="ARBA00023082"/>
    </source>
</evidence>
<evidence type="ECO:0000259" key="8">
    <source>
        <dbReference type="Pfam" id="PF08281"/>
    </source>
</evidence>
<keyword evidence="4" id="KW-0238">DNA-binding</keyword>
<dbReference type="SUPFAM" id="SSF88946">
    <property type="entry name" value="Sigma2 domain of RNA polymerase sigma factors"/>
    <property type="match status" value="1"/>
</dbReference>
<keyword evidence="10" id="KW-1185">Reference proteome</keyword>
<dbReference type="HOGENOM" id="CLU_047691_3_0_6"/>
<evidence type="ECO:0000256" key="5">
    <source>
        <dbReference type="ARBA" id="ARBA00023163"/>
    </source>
</evidence>
<dbReference type="GO" id="GO:0003677">
    <property type="term" value="F:DNA binding"/>
    <property type="evidence" value="ECO:0007669"/>
    <property type="project" value="UniProtKB-KW"/>
</dbReference>
<dbReference type="Pfam" id="PF04542">
    <property type="entry name" value="Sigma70_r2"/>
    <property type="match status" value="1"/>
</dbReference>
<dbReference type="CDD" id="cd06171">
    <property type="entry name" value="Sigma70_r4"/>
    <property type="match status" value="1"/>
</dbReference>
<dbReference type="InterPro" id="IPR013249">
    <property type="entry name" value="RNA_pol_sigma70_r4_t2"/>
</dbReference>
<dbReference type="InterPro" id="IPR007627">
    <property type="entry name" value="RNA_pol_sigma70_r2"/>
</dbReference>
<gene>
    <name evidence="9" type="ORF">PKB_2468</name>
</gene>
<feature type="compositionally biased region" description="Basic and acidic residues" evidence="6">
    <location>
        <begin position="88"/>
        <end position="100"/>
    </location>
</feature>
<evidence type="ECO:0000313" key="9">
    <source>
        <dbReference type="EMBL" id="CDF83815.1"/>
    </source>
</evidence>
<accession>A0A024HFK0</accession>
<reference evidence="9 10" key="1">
    <citation type="submission" date="2013-03" db="EMBL/GenBank/DDBJ databases">
        <authorList>
            <person name="Linke B."/>
        </authorList>
    </citation>
    <scope>NUCLEOTIDE SEQUENCE [LARGE SCALE GENOMIC DNA]</scope>
    <source>
        <strain evidence="9 10">B13</strain>
    </source>
</reference>
<feature type="domain" description="RNA polymerase sigma factor 70 region 4 type 2" evidence="8">
    <location>
        <begin position="139"/>
        <end position="190"/>
    </location>
</feature>
<dbReference type="Pfam" id="PF08281">
    <property type="entry name" value="Sigma70_r4_2"/>
    <property type="match status" value="1"/>
</dbReference>
<dbReference type="InterPro" id="IPR039425">
    <property type="entry name" value="RNA_pol_sigma-70-like"/>
</dbReference>
<dbReference type="InterPro" id="IPR014284">
    <property type="entry name" value="RNA_pol_sigma-70_dom"/>
</dbReference>
<dbReference type="AlphaFoldDB" id="A0A024HFK0"/>